<dbReference type="OrthoDB" id="1920676at2759"/>
<dbReference type="AlphaFoldDB" id="A0A1S4AR81"/>
<name>A0A1S4AR81_TOBAC</name>
<protein>
    <submittedName>
        <fullName evidence="2">Ethylene-responsive transcription factor ERF003-like</fullName>
    </submittedName>
</protein>
<dbReference type="Proteomes" id="UP000790787">
    <property type="component" value="Chromosome 8"/>
</dbReference>
<evidence type="ECO:0000313" key="2">
    <source>
        <dbReference type="RefSeq" id="XP_016479194.1"/>
    </source>
</evidence>
<dbReference type="GO" id="GO:0003700">
    <property type="term" value="F:DNA-binding transcription factor activity"/>
    <property type="evidence" value="ECO:0000318"/>
    <property type="project" value="GO_Central"/>
</dbReference>
<sequence length="169" mass="19151">MGRSKGVRMGFREPSSFWLDPAHLRQQSAEDAARAHMIKQQGLCVVQGLEPIFHTIQTCHRHLPQSFSATLTAKLHKCYMASLQIAKTSAQQHRIQSSHVDVLKNAPIQEHIVHDMKQQLVVAKPSVLTHDVESIPQFVKPLEDDHIEQMIEELLDYESIELSSNVTSQ</sequence>
<gene>
    <name evidence="2" type="primary">LOC107800521</name>
</gene>
<reference evidence="1" key="1">
    <citation type="journal article" date="2014" name="Nat. Commun.">
        <title>The tobacco genome sequence and its comparison with those of tomato and potato.</title>
        <authorList>
            <person name="Sierro N."/>
            <person name="Battey J.N."/>
            <person name="Ouadi S."/>
            <person name="Bakaher N."/>
            <person name="Bovet L."/>
            <person name="Willig A."/>
            <person name="Goepfert S."/>
            <person name="Peitsch M.C."/>
            <person name="Ivanov N.V."/>
        </authorList>
    </citation>
    <scope>NUCLEOTIDE SEQUENCE [LARGE SCALE GENOMIC DNA]</scope>
</reference>
<proteinExistence type="predicted"/>
<dbReference type="RefSeq" id="XP_016479194.1">
    <property type="nucleotide sequence ID" value="XM_016623708.1"/>
</dbReference>
<accession>A0A1S4AR81</accession>
<dbReference type="KEGG" id="nta:107800521"/>
<keyword evidence="1" id="KW-1185">Reference proteome</keyword>
<reference evidence="2" key="2">
    <citation type="submission" date="2025-08" db="UniProtKB">
        <authorList>
            <consortium name="RefSeq"/>
        </authorList>
    </citation>
    <scope>IDENTIFICATION</scope>
</reference>
<dbReference type="GO" id="GO:0005634">
    <property type="term" value="C:nucleus"/>
    <property type="evidence" value="ECO:0000318"/>
    <property type="project" value="GO_Central"/>
</dbReference>
<dbReference type="PaxDb" id="4097-A0A1S4AR81"/>
<dbReference type="GO" id="GO:0000976">
    <property type="term" value="F:transcription cis-regulatory region binding"/>
    <property type="evidence" value="ECO:0000318"/>
    <property type="project" value="GO_Central"/>
</dbReference>
<dbReference type="GeneID" id="107800521"/>
<organism evidence="1 2">
    <name type="scientific">Nicotiana tabacum</name>
    <name type="common">Common tobacco</name>
    <dbReference type="NCBI Taxonomy" id="4097"/>
    <lineage>
        <taxon>Eukaryota</taxon>
        <taxon>Viridiplantae</taxon>
        <taxon>Streptophyta</taxon>
        <taxon>Embryophyta</taxon>
        <taxon>Tracheophyta</taxon>
        <taxon>Spermatophyta</taxon>
        <taxon>Magnoliopsida</taxon>
        <taxon>eudicotyledons</taxon>
        <taxon>Gunneridae</taxon>
        <taxon>Pentapetalae</taxon>
        <taxon>asterids</taxon>
        <taxon>lamiids</taxon>
        <taxon>Solanales</taxon>
        <taxon>Solanaceae</taxon>
        <taxon>Nicotianoideae</taxon>
        <taxon>Nicotianeae</taxon>
        <taxon>Nicotiana</taxon>
    </lineage>
</organism>
<evidence type="ECO:0000313" key="1">
    <source>
        <dbReference type="Proteomes" id="UP000790787"/>
    </source>
</evidence>